<dbReference type="RefSeq" id="XP_007835206.1">
    <property type="nucleotide sequence ID" value="XM_007837015.1"/>
</dbReference>
<dbReference type="HOGENOM" id="CLU_946685_0_0_1"/>
<dbReference type="Proteomes" id="UP000030651">
    <property type="component" value="Unassembled WGS sequence"/>
</dbReference>
<dbReference type="eggNOG" id="ENOG502RN2F">
    <property type="taxonomic scope" value="Eukaryota"/>
</dbReference>
<evidence type="ECO:0000256" key="1">
    <source>
        <dbReference type="SAM" id="MobiDB-lite"/>
    </source>
</evidence>
<name>W3X4B7_PESFW</name>
<dbReference type="GeneID" id="19273447"/>
<evidence type="ECO:0000313" key="3">
    <source>
        <dbReference type="Proteomes" id="UP000030651"/>
    </source>
</evidence>
<feature type="compositionally biased region" description="Low complexity" evidence="1">
    <location>
        <begin position="143"/>
        <end position="172"/>
    </location>
</feature>
<dbReference type="OrthoDB" id="3557800at2759"/>
<dbReference type="AlphaFoldDB" id="W3X4B7"/>
<sequence>MSDFPLPPRPATPQVLVHRLPDKIEDSDNSRKPEKYVVLISGSTNAPGKVQIAREVSAALSCAFYLGDSMHESAAKAASVGFNRQMPTTGMSSDAGAVESPTPLGPNEARYQRMWLSKMTRTGLLFPEKSRAAGEGFSGFGGASSTSTSRRGSASSVASVSSSAAPGSSIASSRRESTSFAHSGPPASSTFSSEGPVANLHTSIPPSEKERRRLANPVLMVLTHPELEQWHRDAIRKAVKDYSIGIIFVPLERGSDEGGDEEELPILRPLDPTTMTSFPTSFRAFASNARRVPSLDEELKLNIDIENDMEGQIAEITESVRDMINIEV</sequence>
<feature type="compositionally biased region" description="Pro residues" evidence="1">
    <location>
        <begin position="1"/>
        <end position="11"/>
    </location>
</feature>
<keyword evidence="3" id="KW-1185">Reference proteome</keyword>
<evidence type="ECO:0000313" key="2">
    <source>
        <dbReference type="EMBL" id="ETS80905.1"/>
    </source>
</evidence>
<dbReference type="KEGG" id="pfy:PFICI_08434"/>
<feature type="region of interest" description="Disordered" evidence="1">
    <location>
        <begin position="1"/>
        <end position="32"/>
    </location>
</feature>
<accession>W3X4B7</accession>
<dbReference type="InParanoid" id="W3X4B7"/>
<organism evidence="2 3">
    <name type="scientific">Pestalotiopsis fici (strain W106-1 / CGMCC3.15140)</name>
    <dbReference type="NCBI Taxonomy" id="1229662"/>
    <lineage>
        <taxon>Eukaryota</taxon>
        <taxon>Fungi</taxon>
        <taxon>Dikarya</taxon>
        <taxon>Ascomycota</taxon>
        <taxon>Pezizomycotina</taxon>
        <taxon>Sordariomycetes</taxon>
        <taxon>Xylariomycetidae</taxon>
        <taxon>Amphisphaeriales</taxon>
        <taxon>Sporocadaceae</taxon>
        <taxon>Pestalotiopsis</taxon>
    </lineage>
</organism>
<feature type="region of interest" description="Disordered" evidence="1">
    <location>
        <begin position="140"/>
        <end position="211"/>
    </location>
</feature>
<reference evidence="3" key="1">
    <citation type="journal article" date="2015" name="BMC Genomics">
        <title>Genomic and transcriptomic analysis of the endophytic fungus Pestalotiopsis fici reveals its lifestyle and high potential for synthesis of natural products.</title>
        <authorList>
            <person name="Wang X."/>
            <person name="Zhang X."/>
            <person name="Liu L."/>
            <person name="Xiang M."/>
            <person name="Wang W."/>
            <person name="Sun X."/>
            <person name="Che Y."/>
            <person name="Guo L."/>
            <person name="Liu G."/>
            <person name="Guo L."/>
            <person name="Wang C."/>
            <person name="Yin W.B."/>
            <person name="Stadler M."/>
            <person name="Zhang X."/>
            <person name="Liu X."/>
        </authorList>
    </citation>
    <scope>NUCLEOTIDE SEQUENCE [LARGE SCALE GENOMIC DNA]</scope>
    <source>
        <strain evidence="3">W106-1 / CGMCC3.15140</strain>
    </source>
</reference>
<feature type="compositionally biased region" description="Basic and acidic residues" evidence="1">
    <location>
        <begin position="19"/>
        <end position="32"/>
    </location>
</feature>
<proteinExistence type="predicted"/>
<dbReference type="OMA" id="WLSKMTR"/>
<dbReference type="EMBL" id="KI912113">
    <property type="protein sequence ID" value="ETS80905.1"/>
    <property type="molecule type" value="Genomic_DNA"/>
</dbReference>
<protein>
    <submittedName>
        <fullName evidence="2">Uncharacterized protein</fullName>
    </submittedName>
</protein>
<gene>
    <name evidence="2" type="ORF">PFICI_08434</name>
</gene>